<organism evidence="1 2">
    <name type="scientific">Cupriavidus metallidurans (strain ATCC 43123 / DSM 2839 / NBRC 102507 / CH34)</name>
    <name type="common">Ralstonia metallidurans</name>
    <dbReference type="NCBI Taxonomy" id="266264"/>
    <lineage>
        <taxon>Bacteria</taxon>
        <taxon>Pseudomonadati</taxon>
        <taxon>Pseudomonadota</taxon>
        <taxon>Betaproteobacteria</taxon>
        <taxon>Burkholderiales</taxon>
        <taxon>Burkholderiaceae</taxon>
        <taxon>Cupriavidus</taxon>
    </lineage>
</organism>
<dbReference type="STRING" id="266264.Rmet_6437"/>
<dbReference type="HOGENOM" id="CLU_2668422_0_0_4"/>
<dbReference type="KEGG" id="rme:Rmet_6437"/>
<proteinExistence type="predicted"/>
<dbReference type="EMBL" id="CP000352">
    <property type="protein sequence ID" value="ADC45054.1"/>
    <property type="molecule type" value="Genomic_DNA"/>
</dbReference>
<dbReference type="AlphaFoldDB" id="D3DXN4"/>
<keyword evidence="2" id="KW-1185">Reference proteome</keyword>
<accession>D3DXN4</accession>
<protein>
    <submittedName>
        <fullName evidence="1">Uncharacterized protein</fullName>
    </submittedName>
</protein>
<sequence length="75" mass="8460">MCCAARLDGYLPRLGDGRMAPDCTETRVIMRNKSNLQILTVHKQGKRGYNRPLASTVDHCTVGTRESHKFAVQER</sequence>
<gene>
    <name evidence="1" type="ordered locus">Rmet_6437</name>
</gene>
<evidence type="ECO:0000313" key="2">
    <source>
        <dbReference type="Proteomes" id="UP000002429"/>
    </source>
</evidence>
<reference evidence="2" key="1">
    <citation type="journal article" date="2010" name="PLoS ONE">
        <title>The complete genome sequence of Cupriavidus metallidurans strain CH34, a master survivalist in harsh and anthropogenic environments.</title>
        <authorList>
            <person name="Janssen P.J."/>
            <person name="Van Houdt R."/>
            <person name="Moors H."/>
            <person name="Monsieurs P."/>
            <person name="Morin N."/>
            <person name="Michaux A."/>
            <person name="Benotmane M.A."/>
            <person name="Leys N."/>
            <person name="Vallaeys T."/>
            <person name="Lapidus A."/>
            <person name="Monchy S."/>
            <person name="Medigue C."/>
            <person name="Taghavi S."/>
            <person name="McCorkle S."/>
            <person name="Dunn J."/>
            <person name="van der Lelie D."/>
            <person name="Mergeay M."/>
        </authorList>
    </citation>
    <scope>NUCLEOTIDE SEQUENCE [LARGE SCALE GENOMIC DNA]</scope>
    <source>
        <strain evidence="2">ATCC 43123 / DSM 2839 / NBRC 102507 / CH34</strain>
    </source>
</reference>
<name>D3DXN4_CUPMC</name>
<dbReference type="Proteomes" id="UP000002429">
    <property type="component" value="Chromosome"/>
</dbReference>
<evidence type="ECO:0000313" key="1">
    <source>
        <dbReference type="EMBL" id="ADC45054.1"/>
    </source>
</evidence>